<dbReference type="Proteomes" id="UP000799291">
    <property type="component" value="Unassembled WGS sequence"/>
</dbReference>
<dbReference type="PANTHER" id="PTHR33337:SF33">
    <property type="entry name" value="CENP-V_GFA DOMAIN-CONTAINING PROTEIN"/>
    <property type="match status" value="1"/>
</dbReference>
<dbReference type="OrthoDB" id="406544at2759"/>
<dbReference type="InterPro" id="IPR011057">
    <property type="entry name" value="Mss4-like_sf"/>
</dbReference>
<organism evidence="6 7">
    <name type="scientific">Lentithecium fluviatile CBS 122367</name>
    <dbReference type="NCBI Taxonomy" id="1168545"/>
    <lineage>
        <taxon>Eukaryota</taxon>
        <taxon>Fungi</taxon>
        <taxon>Dikarya</taxon>
        <taxon>Ascomycota</taxon>
        <taxon>Pezizomycotina</taxon>
        <taxon>Dothideomycetes</taxon>
        <taxon>Pleosporomycetidae</taxon>
        <taxon>Pleosporales</taxon>
        <taxon>Massarineae</taxon>
        <taxon>Lentitheciaceae</taxon>
        <taxon>Lentithecium</taxon>
    </lineage>
</organism>
<evidence type="ECO:0000313" key="6">
    <source>
        <dbReference type="EMBL" id="KAF2691727.1"/>
    </source>
</evidence>
<dbReference type="AlphaFoldDB" id="A0A6G1JMC6"/>
<name>A0A6G1JMC6_9PLEO</name>
<proteinExistence type="inferred from homology"/>
<evidence type="ECO:0000256" key="2">
    <source>
        <dbReference type="ARBA" id="ARBA00022723"/>
    </source>
</evidence>
<evidence type="ECO:0000256" key="4">
    <source>
        <dbReference type="ARBA" id="ARBA00023239"/>
    </source>
</evidence>
<dbReference type="EMBL" id="MU005569">
    <property type="protein sequence ID" value="KAF2691727.1"/>
    <property type="molecule type" value="Genomic_DNA"/>
</dbReference>
<comment type="similarity">
    <text evidence="1">Belongs to the Gfa family.</text>
</comment>
<evidence type="ECO:0000313" key="7">
    <source>
        <dbReference type="Proteomes" id="UP000799291"/>
    </source>
</evidence>
<keyword evidence="7" id="KW-1185">Reference proteome</keyword>
<evidence type="ECO:0000256" key="3">
    <source>
        <dbReference type="ARBA" id="ARBA00022833"/>
    </source>
</evidence>
<dbReference type="InterPro" id="IPR006913">
    <property type="entry name" value="CENP-V/GFA"/>
</dbReference>
<dbReference type="PANTHER" id="PTHR33337">
    <property type="entry name" value="GFA DOMAIN-CONTAINING PROTEIN"/>
    <property type="match status" value="1"/>
</dbReference>
<gene>
    <name evidence="6" type="ORF">K458DRAFT_381569</name>
</gene>
<evidence type="ECO:0000256" key="1">
    <source>
        <dbReference type="ARBA" id="ARBA00005495"/>
    </source>
</evidence>
<dbReference type="GO" id="GO:0016846">
    <property type="term" value="F:carbon-sulfur lyase activity"/>
    <property type="evidence" value="ECO:0007669"/>
    <property type="project" value="InterPro"/>
</dbReference>
<dbReference type="Gene3D" id="3.90.1590.10">
    <property type="entry name" value="glutathione-dependent formaldehyde- activating enzyme (gfa)"/>
    <property type="match status" value="1"/>
</dbReference>
<dbReference type="PROSITE" id="PS51891">
    <property type="entry name" value="CENP_V_GFA"/>
    <property type="match status" value="1"/>
</dbReference>
<sequence length="185" mass="20865">MPVTDDLRSLRGHCTCKAISYTLLNTPLIVHCCHCTYCQRETGSAFVLNMQIETSAVAQIATKEATEPTLVETPSASGTPQLIARCPKCWVALYSHYGGNMASAFVRVGTLDDESRHRVKPNVHIFTSTKAEWVDLKSEVERGAKVFDEFYEREKIWSKSALARREKMLKSMVVESDKDEEEEDE</sequence>
<dbReference type="GO" id="GO:0046872">
    <property type="term" value="F:metal ion binding"/>
    <property type="evidence" value="ECO:0007669"/>
    <property type="project" value="UniProtKB-KW"/>
</dbReference>
<keyword evidence="3" id="KW-0862">Zinc</keyword>
<accession>A0A6G1JMC6</accession>
<dbReference type="SUPFAM" id="SSF51316">
    <property type="entry name" value="Mss4-like"/>
    <property type="match status" value="1"/>
</dbReference>
<reference evidence="6" key="1">
    <citation type="journal article" date="2020" name="Stud. Mycol.">
        <title>101 Dothideomycetes genomes: a test case for predicting lifestyles and emergence of pathogens.</title>
        <authorList>
            <person name="Haridas S."/>
            <person name="Albert R."/>
            <person name="Binder M."/>
            <person name="Bloem J."/>
            <person name="Labutti K."/>
            <person name="Salamov A."/>
            <person name="Andreopoulos B."/>
            <person name="Baker S."/>
            <person name="Barry K."/>
            <person name="Bills G."/>
            <person name="Bluhm B."/>
            <person name="Cannon C."/>
            <person name="Castanera R."/>
            <person name="Culley D."/>
            <person name="Daum C."/>
            <person name="Ezra D."/>
            <person name="Gonzalez J."/>
            <person name="Henrissat B."/>
            <person name="Kuo A."/>
            <person name="Liang C."/>
            <person name="Lipzen A."/>
            <person name="Lutzoni F."/>
            <person name="Magnuson J."/>
            <person name="Mondo S."/>
            <person name="Nolan M."/>
            <person name="Ohm R."/>
            <person name="Pangilinan J."/>
            <person name="Park H.-J."/>
            <person name="Ramirez L."/>
            <person name="Alfaro M."/>
            <person name="Sun H."/>
            <person name="Tritt A."/>
            <person name="Yoshinaga Y."/>
            <person name="Zwiers L.-H."/>
            <person name="Turgeon B."/>
            <person name="Goodwin S."/>
            <person name="Spatafora J."/>
            <person name="Crous P."/>
            <person name="Grigoriev I."/>
        </authorList>
    </citation>
    <scope>NUCLEOTIDE SEQUENCE</scope>
    <source>
        <strain evidence="6">CBS 122367</strain>
    </source>
</reference>
<keyword evidence="4" id="KW-0456">Lyase</keyword>
<keyword evidence="2" id="KW-0479">Metal-binding</keyword>
<dbReference type="Pfam" id="PF04828">
    <property type="entry name" value="GFA"/>
    <property type="match status" value="1"/>
</dbReference>
<protein>
    <recommendedName>
        <fullName evidence="5">CENP-V/GFA domain-containing protein</fullName>
    </recommendedName>
</protein>
<feature type="domain" description="CENP-V/GFA" evidence="5">
    <location>
        <begin position="10"/>
        <end position="135"/>
    </location>
</feature>
<evidence type="ECO:0000259" key="5">
    <source>
        <dbReference type="PROSITE" id="PS51891"/>
    </source>
</evidence>